<dbReference type="RefSeq" id="WP_130977186.1">
    <property type="nucleotide sequence ID" value="NZ_SISF01000023.1"/>
</dbReference>
<name>A0ABY1YEK2_9HYPH</name>
<organism evidence="1 2">
    <name type="scientific">Agrobacterium cavarae</name>
    <dbReference type="NCBI Taxonomy" id="2528239"/>
    <lineage>
        <taxon>Bacteria</taxon>
        <taxon>Pseudomonadati</taxon>
        <taxon>Pseudomonadota</taxon>
        <taxon>Alphaproteobacteria</taxon>
        <taxon>Hyphomicrobiales</taxon>
        <taxon>Rhizobiaceae</taxon>
        <taxon>Rhizobium/Agrobacterium group</taxon>
        <taxon>Agrobacterium</taxon>
    </lineage>
</organism>
<keyword evidence="2" id="KW-1185">Reference proteome</keyword>
<reference evidence="1 2" key="1">
    <citation type="submission" date="2019-02" db="EMBL/GenBank/DDBJ databases">
        <title>Current taxonomic status of genus Agrobacterium and description of Agrobacterium cavarae sp. nov. isolated from maize roots.</title>
        <authorList>
            <person name="Flores-Felix J.D."/>
            <person name="Menendez E."/>
            <person name="Ramirez-Bahena M.H."/>
            <person name="Garcia-Fraile P."/>
            <person name="Velazquez E."/>
        </authorList>
    </citation>
    <scope>NUCLEOTIDE SEQUENCE [LARGE SCALE GENOMIC DNA]</scope>
    <source>
        <strain evidence="1 2">RZME10</strain>
    </source>
</reference>
<dbReference type="EMBL" id="SISF01000023">
    <property type="protein sequence ID" value="TBN16946.1"/>
    <property type="molecule type" value="Genomic_DNA"/>
</dbReference>
<proteinExistence type="predicted"/>
<dbReference type="Proteomes" id="UP000294239">
    <property type="component" value="Unassembled WGS sequence"/>
</dbReference>
<dbReference type="GeneID" id="301040299"/>
<comment type="caution">
    <text evidence="1">The sequence shown here is derived from an EMBL/GenBank/DDBJ whole genome shotgun (WGS) entry which is preliminary data.</text>
</comment>
<gene>
    <name evidence="1" type="ORF">EYC79_03805</name>
</gene>
<sequence>MNELKTIKFQLMLAQSEADAIDDWSFKSRIRTRAEAIRRLCQIGLAAADDTSSLQKTFTELNGKWFDMQEKVRALALKKEKSPAESAVVLAMAEFSFAYANATAALSHTFGGAGSLNLWQEDEKARDQAEEILRLVKERESED</sequence>
<evidence type="ECO:0000313" key="1">
    <source>
        <dbReference type="EMBL" id="TBN16946.1"/>
    </source>
</evidence>
<protein>
    <submittedName>
        <fullName evidence="1">Uncharacterized protein</fullName>
    </submittedName>
</protein>
<accession>A0ABY1YEK2</accession>
<evidence type="ECO:0000313" key="2">
    <source>
        <dbReference type="Proteomes" id="UP000294239"/>
    </source>
</evidence>